<reference evidence="2 3" key="1">
    <citation type="journal article" date="2020" name="Genome Biol. Evol.">
        <title>Comparative genomics of Sclerotiniaceae.</title>
        <authorList>
            <person name="Valero Jimenez C.A."/>
            <person name="Steentjes M."/>
            <person name="Scholten O.E."/>
            <person name="Van Kan J.A.L."/>
        </authorList>
    </citation>
    <scope>NUCLEOTIDE SEQUENCE [LARGE SCALE GENOMIC DNA]</scope>
    <source>
        <strain evidence="2 3">MUCL 94</strain>
    </source>
</reference>
<protein>
    <submittedName>
        <fullName evidence="2">Uncharacterized protein</fullName>
    </submittedName>
</protein>
<gene>
    <name evidence="2" type="ORF">EAE97_007730</name>
</gene>
<dbReference type="AlphaFoldDB" id="A0A9P5IFE4"/>
<feature type="region of interest" description="Disordered" evidence="1">
    <location>
        <begin position="1"/>
        <end position="28"/>
    </location>
</feature>
<evidence type="ECO:0000313" key="2">
    <source>
        <dbReference type="EMBL" id="KAF7937934.1"/>
    </source>
</evidence>
<proteinExistence type="predicted"/>
<accession>A0A9P5IFE4</accession>
<dbReference type="RefSeq" id="XP_038731082.1">
    <property type="nucleotide sequence ID" value="XM_038878244.1"/>
</dbReference>
<organism evidence="2 3">
    <name type="scientific">Botrytis byssoidea</name>
    <dbReference type="NCBI Taxonomy" id="139641"/>
    <lineage>
        <taxon>Eukaryota</taxon>
        <taxon>Fungi</taxon>
        <taxon>Dikarya</taxon>
        <taxon>Ascomycota</taxon>
        <taxon>Pezizomycotina</taxon>
        <taxon>Leotiomycetes</taxon>
        <taxon>Helotiales</taxon>
        <taxon>Sclerotiniaceae</taxon>
        <taxon>Botrytis</taxon>
    </lineage>
</organism>
<sequence length="187" mass="20532">MTFRRQFRNDSIAPPRPLQPQQQQHSSTTSYGSCAHLEQILQQPKEHVGNQGGGFLWMKISRGGLCTVSGRASIDVNSQSCDCEVKQFQGAGFKVRMLQITVGAVFESLAAQFPRTCFTHSSSLNWLNLEVKSVPHKLVGELITVVAVARKHELVSHQVTSFPNHQAGIFELIFTNSSSAAVHITGS</sequence>
<evidence type="ECO:0000256" key="1">
    <source>
        <dbReference type="SAM" id="MobiDB-lite"/>
    </source>
</evidence>
<evidence type="ECO:0000313" key="3">
    <source>
        <dbReference type="Proteomes" id="UP000710849"/>
    </source>
</evidence>
<dbReference type="GeneID" id="62151318"/>
<comment type="caution">
    <text evidence="2">The sequence shown here is derived from an EMBL/GenBank/DDBJ whole genome shotgun (WGS) entry which is preliminary data.</text>
</comment>
<dbReference type="Proteomes" id="UP000710849">
    <property type="component" value="Unassembled WGS sequence"/>
</dbReference>
<keyword evidence="3" id="KW-1185">Reference proteome</keyword>
<dbReference type="EMBL" id="RCSW01000015">
    <property type="protein sequence ID" value="KAF7937934.1"/>
    <property type="molecule type" value="Genomic_DNA"/>
</dbReference>
<name>A0A9P5IFE4_9HELO</name>